<accession>A0AAV4WDY0</accession>
<evidence type="ECO:0000313" key="2">
    <source>
        <dbReference type="EMBL" id="GIY80741.1"/>
    </source>
</evidence>
<feature type="compositionally biased region" description="Polar residues" evidence="1">
    <location>
        <begin position="20"/>
        <end position="48"/>
    </location>
</feature>
<comment type="caution">
    <text evidence="2">The sequence shown here is derived from an EMBL/GenBank/DDBJ whole genome shotgun (WGS) entry which is preliminary data.</text>
</comment>
<keyword evidence="3" id="KW-1185">Reference proteome</keyword>
<evidence type="ECO:0000256" key="1">
    <source>
        <dbReference type="SAM" id="MobiDB-lite"/>
    </source>
</evidence>
<name>A0AAV4WDY0_9ARAC</name>
<feature type="compositionally biased region" description="Basic and acidic residues" evidence="1">
    <location>
        <begin position="7"/>
        <end position="19"/>
    </location>
</feature>
<sequence>MAIVQDVPRKKPKEEKSEVHSFNSIHLATQHPSESRSTPPSVSGQVSTAVWGARQPPVKKGWFKPNLPQVDCCKSMKCLPFDITDFPAVDCYFTRG</sequence>
<reference evidence="2 3" key="1">
    <citation type="submission" date="2021-06" db="EMBL/GenBank/DDBJ databases">
        <title>Caerostris darwini draft genome.</title>
        <authorList>
            <person name="Kono N."/>
            <person name="Arakawa K."/>
        </authorList>
    </citation>
    <scope>NUCLEOTIDE SEQUENCE [LARGE SCALE GENOMIC DNA]</scope>
</reference>
<gene>
    <name evidence="2" type="ORF">CDAR_368271</name>
</gene>
<proteinExistence type="predicted"/>
<protein>
    <recommendedName>
        <fullName evidence="4">Prolactin receptor</fullName>
    </recommendedName>
</protein>
<feature type="region of interest" description="Disordered" evidence="1">
    <location>
        <begin position="1"/>
        <end position="49"/>
    </location>
</feature>
<dbReference type="EMBL" id="BPLQ01014549">
    <property type="protein sequence ID" value="GIY80741.1"/>
    <property type="molecule type" value="Genomic_DNA"/>
</dbReference>
<evidence type="ECO:0000313" key="3">
    <source>
        <dbReference type="Proteomes" id="UP001054837"/>
    </source>
</evidence>
<evidence type="ECO:0008006" key="4">
    <source>
        <dbReference type="Google" id="ProtNLM"/>
    </source>
</evidence>
<dbReference type="Proteomes" id="UP001054837">
    <property type="component" value="Unassembled WGS sequence"/>
</dbReference>
<dbReference type="AlphaFoldDB" id="A0AAV4WDY0"/>
<organism evidence="2 3">
    <name type="scientific">Caerostris darwini</name>
    <dbReference type="NCBI Taxonomy" id="1538125"/>
    <lineage>
        <taxon>Eukaryota</taxon>
        <taxon>Metazoa</taxon>
        <taxon>Ecdysozoa</taxon>
        <taxon>Arthropoda</taxon>
        <taxon>Chelicerata</taxon>
        <taxon>Arachnida</taxon>
        <taxon>Araneae</taxon>
        <taxon>Araneomorphae</taxon>
        <taxon>Entelegynae</taxon>
        <taxon>Araneoidea</taxon>
        <taxon>Araneidae</taxon>
        <taxon>Caerostris</taxon>
    </lineage>
</organism>